<accession>A0A1I8A6C6</accession>
<reference evidence="3" key="1">
    <citation type="submission" date="2016-11" db="UniProtKB">
        <authorList>
            <consortium name="WormBaseParasite"/>
        </authorList>
    </citation>
    <scope>IDENTIFICATION</scope>
</reference>
<keyword evidence="1" id="KW-0472">Membrane</keyword>
<evidence type="ECO:0000313" key="2">
    <source>
        <dbReference type="Proteomes" id="UP000095287"/>
    </source>
</evidence>
<feature type="transmembrane region" description="Helical" evidence="1">
    <location>
        <begin position="29"/>
        <end position="48"/>
    </location>
</feature>
<feature type="transmembrane region" description="Helical" evidence="1">
    <location>
        <begin position="168"/>
        <end position="190"/>
    </location>
</feature>
<sequence>MCVYCFTTTFLALETVHRYRTNSKGLPHLVWLLIVLFADLAPMAIFITMTQGYPTTRVVPNPYVSYHFIVLCMVSLALLLFVLLSTCICCCSAVGGKTHRSFGGPAMAGILFYILCTVVTQYPYGYVVAYDLGKEIDARYNKQLPAFVSDWNMNTVFEPMRPYLNHVAYANMWCLIAFAALNCLALLLFVPGYRLCCRSRDAGSTNSVGDSGEHA</sequence>
<evidence type="ECO:0000256" key="1">
    <source>
        <dbReference type="SAM" id="Phobius"/>
    </source>
</evidence>
<protein>
    <submittedName>
        <fullName evidence="3">MARVEL domain-containing protein</fullName>
    </submittedName>
</protein>
<keyword evidence="2" id="KW-1185">Reference proteome</keyword>
<keyword evidence="1" id="KW-1133">Transmembrane helix</keyword>
<organism evidence="2 3">
    <name type="scientific">Steinernema glaseri</name>
    <dbReference type="NCBI Taxonomy" id="37863"/>
    <lineage>
        <taxon>Eukaryota</taxon>
        <taxon>Metazoa</taxon>
        <taxon>Ecdysozoa</taxon>
        <taxon>Nematoda</taxon>
        <taxon>Chromadorea</taxon>
        <taxon>Rhabditida</taxon>
        <taxon>Tylenchina</taxon>
        <taxon>Panagrolaimomorpha</taxon>
        <taxon>Strongyloidoidea</taxon>
        <taxon>Steinernematidae</taxon>
        <taxon>Steinernema</taxon>
    </lineage>
</organism>
<dbReference type="AlphaFoldDB" id="A0A1I8A6C6"/>
<keyword evidence="1" id="KW-0812">Transmembrane</keyword>
<dbReference type="WBParaSite" id="L893_g33131.t1">
    <property type="protein sequence ID" value="L893_g33131.t1"/>
    <property type="gene ID" value="L893_g33131"/>
</dbReference>
<proteinExistence type="predicted"/>
<feature type="transmembrane region" description="Helical" evidence="1">
    <location>
        <begin position="106"/>
        <end position="124"/>
    </location>
</feature>
<evidence type="ECO:0000313" key="3">
    <source>
        <dbReference type="WBParaSite" id="L893_g33131.t1"/>
    </source>
</evidence>
<feature type="transmembrane region" description="Helical" evidence="1">
    <location>
        <begin position="68"/>
        <end position="94"/>
    </location>
</feature>
<name>A0A1I8A6C6_9BILA</name>
<dbReference type="Proteomes" id="UP000095287">
    <property type="component" value="Unplaced"/>
</dbReference>